<dbReference type="GO" id="GO:0005524">
    <property type="term" value="F:ATP binding"/>
    <property type="evidence" value="ECO:0007669"/>
    <property type="project" value="UniProtKB-KW"/>
</dbReference>
<evidence type="ECO:0000256" key="6">
    <source>
        <dbReference type="ARBA" id="ARBA00022840"/>
    </source>
</evidence>
<dbReference type="InterPro" id="IPR022571">
    <property type="entry name" value="Mg_chelatase_H_N"/>
</dbReference>
<keyword evidence="7" id="KW-0149">Chlorophyll biosynthesis</keyword>
<evidence type="ECO:0000313" key="12">
    <source>
        <dbReference type="EMBL" id="RFM23248.1"/>
    </source>
</evidence>
<dbReference type="Pfam" id="PF02514">
    <property type="entry name" value="CobN-Mg_chel"/>
    <property type="match status" value="1"/>
</dbReference>
<evidence type="ECO:0000259" key="11">
    <source>
        <dbReference type="Pfam" id="PF11965"/>
    </source>
</evidence>
<dbReference type="PANTHER" id="PTHR44119:SF1">
    <property type="entry name" value="MAGNESIUM-CHELATASE SUBUNIT CHLH, CHLOROPLASTIC"/>
    <property type="match status" value="1"/>
</dbReference>
<evidence type="ECO:0000256" key="5">
    <source>
        <dbReference type="ARBA" id="ARBA00022741"/>
    </source>
</evidence>
<dbReference type="Proteomes" id="UP000266389">
    <property type="component" value="Unassembled WGS sequence"/>
</dbReference>
<keyword evidence="5" id="KW-0547">Nucleotide-binding</keyword>
<evidence type="ECO:0000256" key="8">
    <source>
        <dbReference type="ARBA" id="ARBA00023444"/>
    </source>
</evidence>
<evidence type="ECO:0000256" key="3">
    <source>
        <dbReference type="ARBA" id="ARBA00022531"/>
    </source>
</evidence>
<organism evidence="12 13">
    <name type="scientific">Candidatus Thermochlorobacter aerophilus</name>
    <dbReference type="NCBI Taxonomy" id="1868324"/>
    <lineage>
        <taxon>Bacteria</taxon>
        <taxon>Pseudomonadati</taxon>
        <taxon>Chlorobiota</taxon>
        <taxon>Chlorobiia</taxon>
        <taxon>Chlorobiales</taxon>
        <taxon>Candidatus Thermochlorobacteriaceae</taxon>
        <taxon>Candidatus Thermochlorobacter</taxon>
    </lineage>
</organism>
<comment type="caution">
    <text evidence="12">The sequence shown here is derived from an EMBL/GenBank/DDBJ whole genome shotgun (WGS) entry which is preliminary data.</text>
</comment>
<accession>A0A395LYZ7</accession>
<dbReference type="GO" id="GO:0015979">
    <property type="term" value="P:photosynthesis"/>
    <property type="evidence" value="ECO:0007669"/>
    <property type="project" value="UniProtKB-KW"/>
</dbReference>
<comment type="similarity">
    <text evidence="1">Belongs to the Mg-chelatase subunit H family.</text>
</comment>
<dbReference type="InterPro" id="IPR003672">
    <property type="entry name" value="CobN/Mg_chltase"/>
</dbReference>
<dbReference type="AlphaFoldDB" id="A0A395LYZ7"/>
<evidence type="ECO:0000256" key="2">
    <source>
        <dbReference type="ARBA" id="ARBA00012825"/>
    </source>
</evidence>
<dbReference type="EC" id="6.6.1.1" evidence="2"/>
<dbReference type="GO" id="GO:0015995">
    <property type="term" value="P:chlorophyll biosynthetic process"/>
    <property type="evidence" value="ECO:0007669"/>
    <property type="project" value="UniProtKB-KW"/>
</dbReference>
<evidence type="ECO:0000259" key="10">
    <source>
        <dbReference type="Pfam" id="PF02514"/>
    </source>
</evidence>
<name>A0A395LYZ7_9BACT</name>
<evidence type="ECO:0000256" key="4">
    <source>
        <dbReference type="ARBA" id="ARBA00022598"/>
    </source>
</evidence>
<evidence type="ECO:0000256" key="9">
    <source>
        <dbReference type="ARBA" id="ARBA00048693"/>
    </source>
</evidence>
<gene>
    <name evidence="12" type="ORF">D0433_12295</name>
</gene>
<comment type="catalytic activity">
    <reaction evidence="9">
        <text>protoporphyrin IX + Mg(2+) + ATP + H2O = Mg-protoporphyrin IX + ADP + phosphate + 3 H(+)</text>
        <dbReference type="Rhea" id="RHEA:13961"/>
        <dbReference type="ChEBI" id="CHEBI:15377"/>
        <dbReference type="ChEBI" id="CHEBI:15378"/>
        <dbReference type="ChEBI" id="CHEBI:18420"/>
        <dbReference type="ChEBI" id="CHEBI:30616"/>
        <dbReference type="ChEBI" id="CHEBI:43474"/>
        <dbReference type="ChEBI" id="CHEBI:57306"/>
        <dbReference type="ChEBI" id="CHEBI:60492"/>
        <dbReference type="ChEBI" id="CHEBI:456216"/>
        <dbReference type="EC" id="6.6.1.1"/>
    </reaction>
</comment>
<sequence length="568" mass="64057">MNTYHHIALVLGMERYNAELFQRIKSELRTQCPNLRVHVFFDNDVIERPKKVEAAISVSDIVFTALMVLDDVTNALIEMIKKHEPKFVFAFESLPPLMMMNKVGTYHFSGGKGEMPKPVKALGKILGGGREEDAFYGYVQMQRLANRVMKFLPENFGGEKVHDARLWMTVSSYWSNSGEENVRNMLLFMAEKLLHLPVKSQAPKEIGTMGFYHPEYYHETKEFFPDLKHYLKWEKKTGRDKGNKPKVGLLLPRKHLLTGQTYADEVIEALEAQGLRVYACYAMGIELHIAVRTFLKEAGIELLLNLFGFPLVGGPAGSTKTGLAHPAASEILSDLNAPYIVTQPLFLQTKESWKTYGVNPFQAMVIYSLPEMDGAICPVVLGALENNAVKLDKTRLNRLCKLVARWLSLKHKRNAEKKVAIVLYNYPPNQGKLATAALLDVPRSLVNFVRELQQHGYNTGDFLARYAENPDAIVHDLAKSIEADTVTETASMQDYMQWISPKEQDRIEARWGKAPGDIAVTSKDRFIIGGLRFGNLYIGAQPQLFIQGDPMRLLFDKKNAASSVCDVL</sequence>
<dbReference type="EMBL" id="PHFL01000068">
    <property type="protein sequence ID" value="RFM23248.1"/>
    <property type="molecule type" value="Genomic_DNA"/>
</dbReference>
<keyword evidence="3" id="KW-0602">Photosynthesis</keyword>
<feature type="domain" description="CobN/magnesium chelatase" evidence="10">
    <location>
        <begin position="172"/>
        <end position="560"/>
    </location>
</feature>
<feature type="domain" description="Magnesium chelatase subunit H N-terminal" evidence="11">
    <location>
        <begin position="7"/>
        <end position="168"/>
    </location>
</feature>
<proteinExistence type="inferred from homology"/>
<keyword evidence="6" id="KW-0067">ATP-binding</keyword>
<reference evidence="12 13" key="1">
    <citation type="journal article" date="2011" name="ISME J.">
        <title>Community ecology of hot spring cyanobacterial mats: predominant populations and their functional potential.</title>
        <authorList>
            <person name="Klatt C.G."/>
            <person name="Wood J.M."/>
            <person name="Rusch D.B."/>
            <person name="Bateson M.M."/>
            <person name="Hamamura N."/>
            <person name="Heidelberg J.F."/>
            <person name="Grossman A.R."/>
            <person name="Bhaya D."/>
            <person name="Cohan F.M."/>
            <person name="Kuhl M."/>
            <person name="Bryant D.A."/>
            <person name="Ward D.M."/>
        </authorList>
    </citation>
    <scope>NUCLEOTIDE SEQUENCE [LARGE SCALE GENOMIC DNA]</scope>
    <source>
        <strain evidence="12">OS</strain>
    </source>
</reference>
<keyword evidence="4" id="KW-0436">Ligase</keyword>
<evidence type="ECO:0000313" key="13">
    <source>
        <dbReference type="Proteomes" id="UP000266389"/>
    </source>
</evidence>
<evidence type="ECO:0000256" key="7">
    <source>
        <dbReference type="ARBA" id="ARBA00023171"/>
    </source>
</evidence>
<dbReference type="PANTHER" id="PTHR44119">
    <property type="entry name" value="MAGNESIUM-CHELATASE SUBUNIT CHLH, CHLOROPLASTIC"/>
    <property type="match status" value="1"/>
</dbReference>
<dbReference type="GO" id="GO:0016851">
    <property type="term" value="F:magnesium chelatase activity"/>
    <property type="evidence" value="ECO:0007669"/>
    <property type="project" value="UniProtKB-EC"/>
</dbReference>
<protein>
    <recommendedName>
        <fullName evidence="2">magnesium chelatase</fullName>
        <ecNumber evidence="2">6.6.1.1</ecNumber>
    </recommendedName>
</protein>
<comment type="pathway">
    <text evidence="8">Porphyrin-containing compound metabolism.</text>
</comment>
<evidence type="ECO:0000256" key="1">
    <source>
        <dbReference type="ARBA" id="ARBA00010851"/>
    </source>
</evidence>
<dbReference type="Pfam" id="PF11965">
    <property type="entry name" value="DUF3479"/>
    <property type="match status" value="1"/>
</dbReference>